<dbReference type="PANTHER" id="PTHR42870:SF2">
    <property type="entry name" value="LIPID-TRANSFER PROTEIN, PUTATIVE-RELATED"/>
    <property type="match status" value="1"/>
</dbReference>
<name>A0A0H5QNU0_9EUKA</name>
<dbReference type="GO" id="GO:0016746">
    <property type="term" value="F:acyltransferase activity"/>
    <property type="evidence" value="ECO:0007669"/>
    <property type="project" value="InterPro"/>
</dbReference>
<dbReference type="SUPFAM" id="SSF53901">
    <property type="entry name" value="Thiolase-like"/>
    <property type="match status" value="2"/>
</dbReference>
<sequence>MEGRRAVAVVAGDAVSSLTKEEFLKRADRSCQDPSKSLPSPCIPHGYDRVAQWQSLTYGTKREQLAMCSVLMSEMACRHKFALTKKARTLEEVLQSPPVAPMTNLLECARRADGAAAVILASNAFLEKGGIPTNQSVVVISGGEASGSLYPPPIEDISEHIFSCQQAAVIAYEKAQLGVNDIDYFGLYDCFPICMIRAIEAVGLAPLGQGGDYIEDKYNRMMESTTRDNLQDIFPVNTHGGLLSFGAPWEAPALYSVIEAITQLTGQAANRQIRNAKRALVYGNGGIFSSSAVAILGRGIY</sequence>
<dbReference type="EMBL" id="HACM01002815">
    <property type="protein sequence ID" value="CRZ03257.1"/>
    <property type="molecule type" value="Transcribed_RNA"/>
</dbReference>
<dbReference type="Pfam" id="PF22691">
    <property type="entry name" value="Thiolase_C_1"/>
    <property type="match status" value="1"/>
</dbReference>
<accession>A0A0H5QNU0</accession>
<dbReference type="CDD" id="cd00829">
    <property type="entry name" value="SCP-x_thiolase"/>
    <property type="match status" value="1"/>
</dbReference>
<evidence type="ECO:0000259" key="1">
    <source>
        <dbReference type="Pfam" id="PF22691"/>
    </source>
</evidence>
<organism evidence="2">
    <name type="scientific">Spongospora subterranea</name>
    <dbReference type="NCBI Taxonomy" id="70186"/>
    <lineage>
        <taxon>Eukaryota</taxon>
        <taxon>Sar</taxon>
        <taxon>Rhizaria</taxon>
        <taxon>Endomyxa</taxon>
        <taxon>Phytomyxea</taxon>
        <taxon>Plasmodiophorida</taxon>
        <taxon>Plasmodiophoridae</taxon>
        <taxon>Spongospora</taxon>
    </lineage>
</organism>
<evidence type="ECO:0000313" key="2">
    <source>
        <dbReference type="EMBL" id="CRZ03257.1"/>
    </source>
</evidence>
<protein>
    <recommendedName>
        <fullName evidence="1">Thiolase C-terminal domain-containing protein</fullName>
    </recommendedName>
</protein>
<reference evidence="2" key="1">
    <citation type="submission" date="2015-04" db="EMBL/GenBank/DDBJ databases">
        <title>The genome sequence of the plant pathogenic Rhizarian Plasmodiophora brassicae reveals insights in its biotrophic life cycle and the origin of chitin synthesis.</title>
        <authorList>
            <person name="Schwelm A."/>
            <person name="Fogelqvist J."/>
            <person name="Knaust A."/>
            <person name="Julke S."/>
            <person name="Lilja T."/>
            <person name="Dhandapani V."/>
            <person name="Bonilla-Rosso G."/>
            <person name="Karlsson M."/>
            <person name="Shevchenko A."/>
            <person name="Choi S.R."/>
            <person name="Kim H.G."/>
            <person name="Park J.Y."/>
            <person name="Lim Y.P."/>
            <person name="Ludwig-Muller J."/>
            <person name="Dixelius C."/>
        </authorList>
    </citation>
    <scope>NUCLEOTIDE SEQUENCE</scope>
    <source>
        <tissue evidence="2">Potato root galls</tissue>
    </source>
</reference>
<feature type="domain" description="Thiolase C-terminal" evidence="1">
    <location>
        <begin position="162"/>
        <end position="298"/>
    </location>
</feature>
<dbReference type="Gene3D" id="3.40.47.10">
    <property type="match status" value="1"/>
</dbReference>
<proteinExistence type="predicted"/>
<dbReference type="PANTHER" id="PTHR42870">
    <property type="entry name" value="ACETYL-COA C-ACETYLTRANSFERASE"/>
    <property type="match status" value="1"/>
</dbReference>
<dbReference type="InterPro" id="IPR055140">
    <property type="entry name" value="Thiolase_C_2"/>
</dbReference>
<dbReference type="InterPro" id="IPR016039">
    <property type="entry name" value="Thiolase-like"/>
</dbReference>
<dbReference type="AlphaFoldDB" id="A0A0H5QNU0"/>